<reference evidence="7 8" key="1">
    <citation type="submission" date="2016-09" db="EMBL/GenBank/DDBJ databases">
        <title>Genomic analysis reveals versatility of anaerobic energy metabolism of Geosporobacter ferrireducens IRF9 of phylum Firmicutes.</title>
        <authorList>
            <person name="Kim S.-J."/>
        </authorList>
    </citation>
    <scope>NUCLEOTIDE SEQUENCE [LARGE SCALE GENOMIC DNA]</scope>
    <source>
        <strain evidence="7 8">IRF9</strain>
    </source>
</reference>
<evidence type="ECO:0000256" key="2">
    <source>
        <dbReference type="ARBA" id="ARBA00022759"/>
    </source>
</evidence>
<feature type="chain" id="PRO_5009107295" description="TNase-like domain-containing protein" evidence="5">
    <location>
        <begin position="22"/>
        <end position="394"/>
    </location>
</feature>
<name>A0A1D8GBN0_9FIRM</name>
<dbReference type="PANTHER" id="PTHR12302:SF3">
    <property type="entry name" value="SERINE_THREONINE-PROTEIN KINASE 31"/>
    <property type="match status" value="1"/>
</dbReference>
<keyword evidence="3" id="KW-0378">Hydrolase</keyword>
<accession>A0A1D8GBN0</accession>
<evidence type="ECO:0000313" key="7">
    <source>
        <dbReference type="EMBL" id="AOT68305.1"/>
    </source>
</evidence>
<dbReference type="SUPFAM" id="SSF50199">
    <property type="entry name" value="Staphylococcal nuclease"/>
    <property type="match status" value="1"/>
</dbReference>
<dbReference type="PROSITE" id="PS50830">
    <property type="entry name" value="TNASE_3"/>
    <property type="match status" value="1"/>
</dbReference>
<dbReference type="GO" id="GO:0004519">
    <property type="term" value="F:endonuclease activity"/>
    <property type="evidence" value="ECO:0007669"/>
    <property type="project" value="UniProtKB-KW"/>
</dbReference>
<dbReference type="RefSeq" id="WP_069973858.1">
    <property type="nucleotide sequence ID" value="NZ_CP017269.1"/>
</dbReference>
<feature type="region of interest" description="Disordered" evidence="4">
    <location>
        <begin position="289"/>
        <end position="313"/>
    </location>
</feature>
<dbReference type="InterPro" id="IPR016071">
    <property type="entry name" value="Staphylococal_nuclease_OB-fold"/>
</dbReference>
<evidence type="ECO:0000259" key="6">
    <source>
        <dbReference type="PROSITE" id="PS50830"/>
    </source>
</evidence>
<dbReference type="KEGG" id="gfe:Gferi_01095"/>
<dbReference type="Pfam" id="PF07833">
    <property type="entry name" value="Cu_amine_oxidN1"/>
    <property type="match status" value="1"/>
</dbReference>
<feature type="domain" description="TNase-like" evidence="6">
    <location>
        <begin position="149"/>
        <end position="281"/>
    </location>
</feature>
<keyword evidence="1" id="KW-0540">Nuclease</keyword>
<evidence type="ECO:0000256" key="3">
    <source>
        <dbReference type="ARBA" id="ARBA00022801"/>
    </source>
</evidence>
<dbReference type="AlphaFoldDB" id="A0A1D8GBN0"/>
<dbReference type="SMART" id="SM00318">
    <property type="entry name" value="SNc"/>
    <property type="match status" value="1"/>
</dbReference>
<dbReference type="Gene3D" id="2.40.50.90">
    <property type="match status" value="1"/>
</dbReference>
<proteinExistence type="predicted"/>
<protein>
    <recommendedName>
        <fullName evidence="6">TNase-like domain-containing protein</fullName>
    </recommendedName>
</protein>
<dbReference type="Gene3D" id="3.30.457.10">
    <property type="entry name" value="Copper amine oxidase-like, N-terminal domain"/>
    <property type="match status" value="1"/>
</dbReference>
<feature type="signal peptide" evidence="5">
    <location>
        <begin position="1"/>
        <end position="21"/>
    </location>
</feature>
<evidence type="ECO:0000313" key="8">
    <source>
        <dbReference type="Proteomes" id="UP000095743"/>
    </source>
</evidence>
<dbReference type="GO" id="GO:0003676">
    <property type="term" value="F:nucleic acid binding"/>
    <property type="evidence" value="ECO:0007669"/>
    <property type="project" value="InterPro"/>
</dbReference>
<dbReference type="GO" id="GO:0016787">
    <property type="term" value="F:hydrolase activity"/>
    <property type="evidence" value="ECO:0007669"/>
    <property type="project" value="UniProtKB-KW"/>
</dbReference>
<dbReference type="EMBL" id="CP017269">
    <property type="protein sequence ID" value="AOT68305.1"/>
    <property type="molecule type" value="Genomic_DNA"/>
</dbReference>
<feature type="compositionally biased region" description="Polar residues" evidence="4">
    <location>
        <begin position="293"/>
        <end position="313"/>
    </location>
</feature>
<gene>
    <name evidence="7" type="ORF">Gferi_01095</name>
</gene>
<dbReference type="SUPFAM" id="SSF55383">
    <property type="entry name" value="Copper amine oxidase, domain N"/>
    <property type="match status" value="1"/>
</dbReference>
<dbReference type="PANTHER" id="PTHR12302">
    <property type="entry name" value="EBNA2 BINDING PROTEIN P100"/>
    <property type="match status" value="1"/>
</dbReference>
<evidence type="ECO:0000256" key="5">
    <source>
        <dbReference type="SAM" id="SignalP"/>
    </source>
</evidence>
<dbReference type="InterPro" id="IPR036582">
    <property type="entry name" value="Mao_N_sf"/>
</dbReference>
<dbReference type="Pfam" id="PF00565">
    <property type="entry name" value="SNase"/>
    <property type="match status" value="1"/>
</dbReference>
<keyword evidence="5" id="KW-0732">Signal</keyword>
<keyword evidence="8" id="KW-1185">Reference proteome</keyword>
<dbReference type="STRING" id="1424294.Gferi_01095"/>
<dbReference type="InterPro" id="IPR012854">
    <property type="entry name" value="Cu_amine_oxidase-like_N"/>
</dbReference>
<dbReference type="Proteomes" id="UP000095743">
    <property type="component" value="Chromosome"/>
</dbReference>
<evidence type="ECO:0000256" key="1">
    <source>
        <dbReference type="ARBA" id="ARBA00022722"/>
    </source>
</evidence>
<sequence length="394" mass="43170">MKRLITSIIIVMMIFSLPAAAASNEIKITLDEKQLQLDVPPTVVEGRTLVPLRAIFEALGARLEWDNATKTVTGTKGNTIVILQIGNKVAMINGIKKELEVPGTIIDNRTLVPARFIAEALGAKVDWDNNTKTVVIKSVAEAAEKTTETKTTYKVLRVVDGDTLEIEYNGKKEKVRLIGVDTPESVHPDATKNNEFGDVASKFTKGLLEGKEIELEFDVQERDKYGRLLAYVYIDGKMYNKTLLEEGYAKVATFPPNVKYANDFVLIEKKARDANKGLWAYEEVEKTEAAEITTPNEPSQPKQPTAPTTQSGNVLKVKAGENATVTIQGTPGVEYKISVFYSSGASKAAGLEAKKADSNGNVSWTWKVGSSTKPGKYDVVIKGDKEIKLTLEVE</sequence>
<dbReference type="InterPro" id="IPR035437">
    <property type="entry name" value="SNase_OB-fold_sf"/>
</dbReference>
<dbReference type="PROSITE" id="PS01123">
    <property type="entry name" value="TNASE_1"/>
    <property type="match status" value="1"/>
</dbReference>
<dbReference type="InterPro" id="IPR002071">
    <property type="entry name" value="Thermonucl_AS"/>
</dbReference>
<dbReference type="PROSITE" id="PS01284">
    <property type="entry name" value="TNASE_2"/>
    <property type="match status" value="1"/>
</dbReference>
<keyword evidence="2" id="KW-0255">Endonuclease</keyword>
<dbReference type="CDD" id="cd00175">
    <property type="entry name" value="SNc"/>
    <property type="match status" value="1"/>
</dbReference>
<organism evidence="7 8">
    <name type="scientific">Geosporobacter ferrireducens</name>
    <dbReference type="NCBI Taxonomy" id="1424294"/>
    <lineage>
        <taxon>Bacteria</taxon>
        <taxon>Bacillati</taxon>
        <taxon>Bacillota</taxon>
        <taxon>Clostridia</taxon>
        <taxon>Peptostreptococcales</taxon>
        <taxon>Thermotaleaceae</taxon>
        <taxon>Geosporobacter</taxon>
    </lineage>
</organism>
<evidence type="ECO:0000256" key="4">
    <source>
        <dbReference type="SAM" id="MobiDB-lite"/>
    </source>
</evidence>